<evidence type="ECO:0000313" key="6">
    <source>
        <dbReference type="EMBL" id="THG01023.1"/>
    </source>
</evidence>
<dbReference type="NCBIfam" id="TIGR00585">
    <property type="entry name" value="mutl"/>
    <property type="match status" value="1"/>
</dbReference>
<dbReference type="Proteomes" id="UP000306102">
    <property type="component" value="Unassembled WGS sequence"/>
</dbReference>
<dbReference type="SUPFAM" id="SSF54211">
    <property type="entry name" value="Ribosomal protein S5 domain 2-like"/>
    <property type="match status" value="1"/>
</dbReference>
<feature type="region of interest" description="Disordered" evidence="3">
    <location>
        <begin position="356"/>
        <end position="399"/>
    </location>
</feature>
<feature type="domain" description="DNA mismatch repair protein S5" evidence="5">
    <location>
        <begin position="227"/>
        <end position="347"/>
    </location>
</feature>
<protein>
    <recommendedName>
        <fullName evidence="8">DNA mismatch repair protein S5 domain-containing protein</fullName>
    </recommendedName>
</protein>
<proteinExistence type="inferred from homology"/>
<dbReference type="Gene3D" id="3.30.1540.20">
    <property type="entry name" value="MutL, C-terminal domain, dimerisation subdomain"/>
    <property type="match status" value="1"/>
</dbReference>
<feature type="region of interest" description="Disordered" evidence="3">
    <location>
        <begin position="587"/>
        <end position="610"/>
    </location>
</feature>
<dbReference type="InterPro" id="IPR038973">
    <property type="entry name" value="MutL/Mlh/Pms-like"/>
</dbReference>
<dbReference type="InterPro" id="IPR014721">
    <property type="entry name" value="Ribsml_uS5_D2-typ_fold_subgr"/>
</dbReference>
<dbReference type="CDD" id="cd03484">
    <property type="entry name" value="MutL_Trans_hPMS_2_like"/>
    <property type="match status" value="1"/>
</dbReference>
<dbReference type="PANTHER" id="PTHR10073:SF52">
    <property type="entry name" value="MISMATCH REPAIR ENDONUCLEASE PMS2"/>
    <property type="match status" value="1"/>
</dbReference>
<evidence type="ECO:0008006" key="8">
    <source>
        <dbReference type="Google" id="ProtNLM"/>
    </source>
</evidence>
<dbReference type="AlphaFoldDB" id="A0A4S4DEE3"/>
<evidence type="ECO:0000259" key="4">
    <source>
        <dbReference type="SMART" id="SM00853"/>
    </source>
</evidence>
<dbReference type="SUPFAM" id="SSF118116">
    <property type="entry name" value="DNA mismatch repair protein MutL"/>
    <property type="match status" value="1"/>
</dbReference>
<dbReference type="InterPro" id="IPR037198">
    <property type="entry name" value="MutL_C_sf"/>
</dbReference>
<evidence type="ECO:0000256" key="2">
    <source>
        <dbReference type="ARBA" id="ARBA00022763"/>
    </source>
</evidence>
<keyword evidence="7" id="KW-1185">Reference proteome</keyword>
<reference evidence="6 7" key="1">
    <citation type="journal article" date="2018" name="Proc. Natl. Acad. Sci. U.S.A.">
        <title>Draft genome sequence of Camellia sinensis var. sinensis provides insights into the evolution of the tea genome and tea quality.</title>
        <authorList>
            <person name="Wei C."/>
            <person name="Yang H."/>
            <person name="Wang S."/>
            <person name="Zhao J."/>
            <person name="Liu C."/>
            <person name="Gao L."/>
            <person name="Xia E."/>
            <person name="Lu Y."/>
            <person name="Tai Y."/>
            <person name="She G."/>
            <person name="Sun J."/>
            <person name="Cao H."/>
            <person name="Tong W."/>
            <person name="Gao Q."/>
            <person name="Li Y."/>
            <person name="Deng W."/>
            <person name="Jiang X."/>
            <person name="Wang W."/>
            <person name="Chen Q."/>
            <person name="Zhang S."/>
            <person name="Li H."/>
            <person name="Wu J."/>
            <person name="Wang P."/>
            <person name="Li P."/>
            <person name="Shi C."/>
            <person name="Zheng F."/>
            <person name="Jian J."/>
            <person name="Huang B."/>
            <person name="Shan D."/>
            <person name="Shi M."/>
            <person name="Fang C."/>
            <person name="Yue Y."/>
            <person name="Li F."/>
            <person name="Li D."/>
            <person name="Wei S."/>
            <person name="Han B."/>
            <person name="Jiang C."/>
            <person name="Yin Y."/>
            <person name="Xia T."/>
            <person name="Zhang Z."/>
            <person name="Bennetzen J.L."/>
            <person name="Zhao S."/>
            <person name="Wan X."/>
        </authorList>
    </citation>
    <scope>NUCLEOTIDE SEQUENCE [LARGE SCALE GENOMIC DNA]</scope>
    <source>
        <strain evidence="7">cv. Shuchazao</strain>
        <tissue evidence="6">Leaf</tissue>
    </source>
</reference>
<dbReference type="Pfam" id="PF13589">
    <property type="entry name" value="HATPase_c_3"/>
    <property type="match status" value="1"/>
</dbReference>
<dbReference type="FunFam" id="3.30.230.10:FF:000054">
    <property type="entry name" value="DNA mismatch repair protein PMS1"/>
    <property type="match status" value="1"/>
</dbReference>
<comment type="similarity">
    <text evidence="1">Belongs to the DNA mismatch repair MutL/HexB family.</text>
</comment>
<dbReference type="GO" id="GO:0006298">
    <property type="term" value="P:mismatch repair"/>
    <property type="evidence" value="ECO:0007669"/>
    <property type="project" value="InterPro"/>
</dbReference>
<name>A0A4S4DEE3_CAMSN</name>
<dbReference type="SMART" id="SM01340">
    <property type="entry name" value="DNA_mis_repair"/>
    <property type="match status" value="1"/>
</dbReference>
<dbReference type="FunFam" id="3.30.565.10:FF:000014">
    <property type="entry name" value="Mismatch repair endonuclease pms1, putative"/>
    <property type="match status" value="1"/>
</dbReference>
<evidence type="ECO:0000259" key="5">
    <source>
        <dbReference type="SMART" id="SM01340"/>
    </source>
</evidence>
<dbReference type="FunFam" id="3.30.1370.100:FF:000001">
    <property type="entry name" value="Mismatch repair endonuclease pms1, putative"/>
    <property type="match status" value="1"/>
</dbReference>
<evidence type="ECO:0000313" key="7">
    <source>
        <dbReference type="Proteomes" id="UP000306102"/>
    </source>
</evidence>
<feature type="compositionally biased region" description="Basic and acidic residues" evidence="3">
    <location>
        <begin position="357"/>
        <end position="377"/>
    </location>
</feature>
<accession>A0A4S4DEE3</accession>
<dbReference type="Pfam" id="PF01119">
    <property type="entry name" value="DNA_mis_repair"/>
    <property type="match status" value="1"/>
</dbReference>
<evidence type="ECO:0000256" key="1">
    <source>
        <dbReference type="ARBA" id="ARBA00006082"/>
    </source>
</evidence>
<dbReference type="PROSITE" id="PS00058">
    <property type="entry name" value="DNA_MISMATCH_REPAIR_1"/>
    <property type="match status" value="1"/>
</dbReference>
<dbReference type="CDD" id="cd16926">
    <property type="entry name" value="HATPase_MutL-MLH-PMS-like"/>
    <property type="match status" value="1"/>
</dbReference>
<dbReference type="GO" id="GO:0140664">
    <property type="term" value="F:ATP-dependent DNA damage sensor activity"/>
    <property type="evidence" value="ECO:0007669"/>
    <property type="project" value="InterPro"/>
</dbReference>
<dbReference type="GO" id="GO:0032389">
    <property type="term" value="C:MutLalpha complex"/>
    <property type="evidence" value="ECO:0007669"/>
    <property type="project" value="TreeGrafter"/>
</dbReference>
<dbReference type="SUPFAM" id="SSF55874">
    <property type="entry name" value="ATPase domain of HSP90 chaperone/DNA topoisomerase II/histidine kinase"/>
    <property type="match status" value="1"/>
</dbReference>
<dbReference type="STRING" id="542762.A0A4S4DEE3"/>
<dbReference type="Gene3D" id="3.30.230.10">
    <property type="match status" value="1"/>
</dbReference>
<dbReference type="InterPro" id="IPR020568">
    <property type="entry name" value="Ribosomal_Su5_D2-typ_SF"/>
</dbReference>
<keyword evidence="2" id="KW-0227">DNA damage</keyword>
<dbReference type="GO" id="GO:0005524">
    <property type="term" value="F:ATP binding"/>
    <property type="evidence" value="ECO:0007669"/>
    <property type="project" value="InterPro"/>
</dbReference>
<gene>
    <name evidence="6" type="ORF">TEA_009823</name>
</gene>
<dbReference type="InterPro" id="IPR013507">
    <property type="entry name" value="DNA_mismatch_S5_2-like"/>
</dbReference>
<organism evidence="6 7">
    <name type="scientific">Camellia sinensis var. sinensis</name>
    <name type="common">China tea</name>
    <dbReference type="NCBI Taxonomy" id="542762"/>
    <lineage>
        <taxon>Eukaryota</taxon>
        <taxon>Viridiplantae</taxon>
        <taxon>Streptophyta</taxon>
        <taxon>Embryophyta</taxon>
        <taxon>Tracheophyta</taxon>
        <taxon>Spermatophyta</taxon>
        <taxon>Magnoliopsida</taxon>
        <taxon>eudicotyledons</taxon>
        <taxon>Gunneridae</taxon>
        <taxon>Pentapetalae</taxon>
        <taxon>asterids</taxon>
        <taxon>Ericales</taxon>
        <taxon>Theaceae</taxon>
        <taxon>Camellia</taxon>
    </lineage>
</organism>
<dbReference type="InterPro" id="IPR014790">
    <property type="entry name" value="MutL_C"/>
</dbReference>
<dbReference type="GO" id="GO:0030983">
    <property type="term" value="F:mismatched DNA binding"/>
    <property type="evidence" value="ECO:0007669"/>
    <property type="project" value="InterPro"/>
</dbReference>
<dbReference type="InterPro" id="IPR014762">
    <property type="entry name" value="DNA_mismatch_repair_CS"/>
</dbReference>
<dbReference type="PANTHER" id="PTHR10073">
    <property type="entry name" value="DNA MISMATCH REPAIR PROTEIN MLH, PMS, MUTL"/>
    <property type="match status" value="1"/>
</dbReference>
<dbReference type="Gene3D" id="3.30.565.10">
    <property type="entry name" value="Histidine kinase-like ATPase, C-terminal domain"/>
    <property type="match status" value="1"/>
</dbReference>
<dbReference type="SMART" id="SM00853">
    <property type="entry name" value="MutL_C"/>
    <property type="match status" value="1"/>
</dbReference>
<sequence>MEEGAVATPVVSPTIKPINKGVVHRICAGQVILDLSSAVKELVENSLDAGATSIEIALKEYGEECFQVIDNGCGISPNNFKVLALKHHTSKLAEFPDLQSLTTFGFRGEALSSLCALGDLTVETRTKNESVATHLTFDHSGLLSAERKTARQIGTTVTVKKLFCNLPVRSKEFHRNIRKEYGKLISLLNAYALIAKGVRFVCTNTTGKNMKSVVLKTQGSGSLKDNIITVFGMSTFSCLEPVNICISDNCKVDGYLSKSGYGSGRNLGDRQFFFVNGRPVDMPKVGKLVNELYKSANSRQYPIAIMNFVIPTVACDVNVTPDKRKVFFSDEGSILHSLRGALENIYSPSHVSYSVNKVEETSKEENRSKLYSGHERSPLMSKQLSPVSSDPKEDSFSDGQCGDCEILLTTAKEHVRDPFGAMATNNDGSSTGEEFSLRAHGSKKMVDSFFMRQSEQDHLNSATTDQQSPFNSNAIGKVTDETIDSRSHVNIVQSSLTKFVTINKRQHESSSTTLSELPLLRNRAIPCESSKNNSTMHPADEVFGETDIPFRSGGNINNGESREALKNQKKDLLLADVLTAPSSEHFKNMSEDRSDAAPPLQSSISPSVTPMPPSCGVKICSTLQFSFKDLRTRRQQRLSRLQSSNYTCRKMKIKRSFTAATLELSQMVNEELKTKALAAATNELERLFKKEDFSRMKVIGQFNLGFIIGKLDQDLFIVDQHAADEKYNYERLSQSTIFSQQPLLRPLRLDLSPEEEIVASMHMNTIRKNGFALEEDLHAPPGHRFKLKAIPFSKNITFGIADVKELISILADSQGECLMTSSYKMDTSESVCPPRVRAMLASRACRSSVMIGDPLGRNEMQKILENLADLKSPWNCPHGRPTMRHLVDLITVHKRLDEDDV</sequence>
<dbReference type="Pfam" id="PF08676">
    <property type="entry name" value="MutL_C"/>
    <property type="match status" value="1"/>
</dbReference>
<dbReference type="InterPro" id="IPR002099">
    <property type="entry name" value="MutL/Mlh/PMS"/>
</dbReference>
<dbReference type="InterPro" id="IPR036890">
    <property type="entry name" value="HATPase_C_sf"/>
</dbReference>
<dbReference type="InterPro" id="IPR042121">
    <property type="entry name" value="MutL_C_regsub"/>
</dbReference>
<evidence type="ECO:0000256" key="3">
    <source>
        <dbReference type="SAM" id="MobiDB-lite"/>
    </source>
</evidence>
<dbReference type="InterPro" id="IPR042120">
    <property type="entry name" value="MutL_C_dimsub"/>
</dbReference>
<comment type="caution">
    <text evidence="6">The sequence shown here is derived from an EMBL/GenBank/DDBJ whole genome shotgun (WGS) entry which is preliminary data.</text>
</comment>
<dbReference type="GO" id="GO:0016887">
    <property type="term" value="F:ATP hydrolysis activity"/>
    <property type="evidence" value="ECO:0007669"/>
    <property type="project" value="InterPro"/>
</dbReference>
<dbReference type="EMBL" id="SDRB02011528">
    <property type="protein sequence ID" value="THG01023.1"/>
    <property type="molecule type" value="Genomic_DNA"/>
</dbReference>
<feature type="domain" description="MutL C-terminal dimerisation" evidence="4">
    <location>
        <begin position="698"/>
        <end position="855"/>
    </location>
</feature>
<dbReference type="Gene3D" id="3.30.1370.100">
    <property type="entry name" value="MutL, C-terminal domain, regulatory subdomain"/>
    <property type="match status" value="1"/>
</dbReference>